<dbReference type="InterPro" id="IPR019410">
    <property type="entry name" value="Methyltransf_16"/>
</dbReference>
<dbReference type="KEGG" id="ncu:F0U83_09475"/>
<reference evidence="1 2" key="1">
    <citation type="journal article" date="2019" name="Biochem. Eng. J.">
        <title>Metabolic engineering of the marine bacteria Neptunomonas concharum for the production of acetoin and meso-2,3-butanediol from acetate.</title>
        <authorList>
            <person name="Li W."/>
            <person name="Pu N."/>
            <person name="Liu C.-X."/>
            <person name="Yuan Q.-P."/>
            <person name="Li Z.-J."/>
        </authorList>
    </citation>
    <scope>NUCLEOTIDE SEQUENCE [LARGE SCALE GENOMIC DNA]</scope>
    <source>
        <strain evidence="1 2">JCM17730</strain>
    </source>
</reference>
<keyword evidence="2" id="KW-1185">Reference proteome</keyword>
<dbReference type="Proteomes" id="UP000324760">
    <property type="component" value="Chromosome"/>
</dbReference>
<organism evidence="1 2">
    <name type="scientific">Neptunomonas concharum</name>
    <dbReference type="NCBI Taxonomy" id="1031538"/>
    <lineage>
        <taxon>Bacteria</taxon>
        <taxon>Pseudomonadati</taxon>
        <taxon>Pseudomonadota</taxon>
        <taxon>Gammaproteobacteria</taxon>
        <taxon>Oceanospirillales</taxon>
        <taxon>Oceanospirillaceae</taxon>
        <taxon>Neptunomonas</taxon>
    </lineage>
</organism>
<dbReference type="RefSeq" id="WP_138988306.1">
    <property type="nucleotide sequence ID" value="NZ_CP043869.1"/>
</dbReference>
<dbReference type="AlphaFoldDB" id="A0A5P1RCE9"/>
<dbReference type="InterPro" id="IPR029063">
    <property type="entry name" value="SAM-dependent_MTases_sf"/>
</dbReference>
<proteinExistence type="predicted"/>
<dbReference type="PANTHER" id="PTHR14614">
    <property type="entry name" value="HEPATOCELLULAR CARCINOMA-ASSOCIATED ANTIGEN"/>
    <property type="match status" value="1"/>
</dbReference>
<accession>A0A5P1RCE9</accession>
<keyword evidence="1" id="KW-0489">Methyltransferase</keyword>
<keyword evidence="1" id="KW-0808">Transferase</keyword>
<evidence type="ECO:0000313" key="1">
    <source>
        <dbReference type="EMBL" id="QEQ96931.1"/>
    </source>
</evidence>
<dbReference type="GO" id="GO:0008168">
    <property type="term" value="F:methyltransferase activity"/>
    <property type="evidence" value="ECO:0007669"/>
    <property type="project" value="UniProtKB-KW"/>
</dbReference>
<dbReference type="Gene3D" id="3.40.50.150">
    <property type="entry name" value="Vaccinia Virus protein VP39"/>
    <property type="match status" value="1"/>
</dbReference>
<dbReference type="EMBL" id="CP043869">
    <property type="protein sequence ID" value="QEQ96931.1"/>
    <property type="molecule type" value="Genomic_DNA"/>
</dbReference>
<dbReference type="GO" id="GO:0032259">
    <property type="term" value="P:methylation"/>
    <property type="evidence" value="ECO:0007669"/>
    <property type="project" value="UniProtKB-KW"/>
</dbReference>
<dbReference type="Pfam" id="PF10294">
    <property type="entry name" value="Methyltransf_16"/>
    <property type="match status" value="1"/>
</dbReference>
<sequence>MSELRLRFQTLEVGDLDIHLRTLRDNQQFQDDDGVAQALGISSASWSLFGIVWPSGKVLAHQVLDKDIKGKRILEVGCGIGLSSLLLNLRDADITATDYHPEAGAFLQENARINEAKEIPFVRTGWEDIDSGIGKFDLIIGSDILYESEHVELLAKFIEQHANPQCEVMIVDPGRGNHARFSKQMVLRGFTHTQAPPEASSDYLDKPFKGQVLSYIRT</sequence>
<dbReference type="OrthoDB" id="264333at2"/>
<dbReference type="SUPFAM" id="SSF53335">
    <property type="entry name" value="S-adenosyl-L-methionine-dependent methyltransferases"/>
    <property type="match status" value="1"/>
</dbReference>
<protein>
    <submittedName>
        <fullName evidence="1">Methyltransferase domain-containing protein</fullName>
    </submittedName>
</protein>
<gene>
    <name evidence="1" type="ORF">F0U83_09475</name>
</gene>
<dbReference type="CDD" id="cd02440">
    <property type="entry name" value="AdoMet_MTases"/>
    <property type="match status" value="1"/>
</dbReference>
<evidence type="ECO:0000313" key="2">
    <source>
        <dbReference type="Proteomes" id="UP000324760"/>
    </source>
</evidence>
<name>A0A5P1RCE9_9GAMM</name>